<dbReference type="EMBL" id="KI672173">
    <property type="protein sequence ID" value="ETL43364.1"/>
    <property type="molecule type" value="Genomic_DNA"/>
</dbReference>
<sequence length="56" mass="6579">LKLDIQLIKADSQLARRSRLSLTEFVRLYRNQTASDPRPNKDLLSFHVKQIPIFNI</sequence>
<proteinExistence type="predicted"/>
<gene>
    <name evidence="1" type="ORF">L916_06109</name>
</gene>
<evidence type="ECO:0000313" key="1">
    <source>
        <dbReference type="EMBL" id="ETL43364.1"/>
    </source>
</evidence>
<protein>
    <submittedName>
        <fullName evidence="1">Uncharacterized protein</fullName>
    </submittedName>
</protein>
<dbReference type="Proteomes" id="UP000053864">
    <property type="component" value="Unassembled WGS sequence"/>
</dbReference>
<evidence type="ECO:0000313" key="2">
    <source>
        <dbReference type="Proteomes" id="UP000053864"/>
    </source>
</evidence>
<dbReference type="AlphaFoldDB" id="W2JAB6"/>
<feature type="non-terminal residue" evidence="1">
    <location>
        <position position="1"/>
    </location>
</feature>
<accession>W2JAB6</accession>
<reference evidence="1 2" key="1">
    <citation type="submission" date="2013-11" db="EMBL/GenBank/DDBJ databases">
        <title>The Genome Sequence of Phytophthora parasitica CJ05E6.</title>
        <authorList>
            <consortium name="The Broad Institute Genomics Platform"/>
            <person name="Russ C."/>
            <person name="Tyler B."/>
            <person name="Panabieres F."/>
            <person name="Shan W."/>
            <person name="Tripathy S."/>
            <person name="Grunwald N."/>
            <person name="Machado M."/>
            <person name="Johnson C.S."/>
            <person name="Arredondo F."/>
            <person name="Hong C."/>
            <person name="Coffey M."/>
            <person name="Young S.K."/>
            <person name="Zeng Q."/>
            <person name="Gargeya S."/>
            <person name="Fitzgerald M."/>
            <person name="Abouelleil A."/>
            <person name="Alvarado L."/>
            <person name="Chapman S.B."/>
            <person name="Gainer-Dewar J."/>
            <person name="Goldberg J."/>
            <person name="Griggs A."/>
            <person name="Gujja S."/>
            <person name="Hansen M."/>
            <person name="Howarth C."/>
            <person name="Imamovic A."/>
            <person name="Ireland A."/>
            <person name="Larimer J."/>
            <person name="McCowan C."/>
            <person name="Murphy C."/>
            <person name="Pearson M."/>
            <person name="Poon T.W."/>
            <person name="Priest M."/>
            <person name="Roberts A."/>
            <person name="Saif S."/>
            <person name="Shea T."/>
            <person name="Sykes S."/>
            <person name="Wortman J."/>
            <person name="Nusbaum C."/>
            <person name="Birren B."/>
        </authorList>
    </citation>
    <scope>NUCLEOTIDE SEQUENCE [LARGE SCALE GENOMIC DNA]</scope>
    <source>
        <strain evidence="1 2">CJ05E6</strain>
    </source>
</reference>
<name>W2JAB6_PHYNI</name>
<organism evidence="1 2">
    <name type="scientific">Phytophthora nicotianae</name>
    <name type="common">Potato buckeye rot agent</name>
    <name type="synonym">Phytophthora parasitica</name>
    <dbReference type="NCBI Taxonomy" id="4792"/>
    <lineage>
        <taxon>Eukaryota</taxon>
        <taxon>Sar</taxon>
        <taxon>Stramenopiles</taxon>
        <taxon>Oomycota</taxon>
        <taxon>Peronosporomycetes</taxon>
        <taxon>Peronosporales</taxon>
        <taxon>Peronosporaceae</taxon>
        <taxon>Phytophthora</taxon>
    </lineage>
</organism>